<keyword evidence="3" id="KW-1185">Reference proteome</keyword>
<feature type="region of interest" description="Disordered" evidence="1">
    <location>
        <begin position="1"/>
        <end position="32"/>
    </location>
</feature>
<organism evidence="2 3">
    <name type="scientific">Kutzneria kofuensis</name>
    <dbReference type="NCBI Taxonomy" id="103725"/>
    <lineage>
        <taxon>Bacteria</taxon>
        <taxon>Bacillati</taxon>
        <taxon>Actinomycetota</taxon>
        <taxon>Actinomycetes</taxon>
        <taxon>Pseudonocardiales</taxon>
        <taxon>Pseudonocardiaceae</taxon>
        <taxon>Kutzneria</taxon>
    </lineage>
</organism>
<reference evidence="2 3" key="1">
    <citation type="submission" date="2020-08" db="EMBL/GenBank/DDBJ databases">
        <title>Sequencing the genomes of 1000 actinobacteria strains.</title>
        <authorList>
            <person name="Klenk H.-P."/>
        </authorList>
    </citation>
    <scope>NUCLEOTIDE SEQUENCE [LARGE SCALE GENOMIC DNA]</scope>
    <source>
        <strain evidence="2 3">DSM 43851</strain>
    </source>
</reference>
<accession>A0A7W9KBF1</accession>
<gene>
    <name evidence="2" type="ORF">BJ998_000618</name>
</gene>
<feature type="compositionally biased region" description="Pro residues" evidence="1">
    <location>
        <begin position="11"/>
        <end position="23"/>
    </location>
</feature>
<evidence type="ECO:0000313" key="3">
    <source>
        <dbReference type="Proteomes" id="UP000585638"/>
    </source>
</evidence>
<feature type="compositionally biased region" description="Basic and acidic residues" evidence="1">
    <location>
        <begin position="1"/>
        <end position="10"/>
    </location>
</feature>
<evidence type="ECO:0000313" key="2">
    <source>
        <dbReference type="EMBL" id="MBB5889422.1"/>
    </source>
</evidence>
<sequence>MSRSKHEPRPDMPAPDLPIPYPRRPVQLGAPR</sequence>
<dbReference type="EMBL" id="JACHIR010000001">
    <property type="protein sequence ID" value="MBB5889422.1"/>
    <property type="molecule type" value="Genomic_DNA"/>
</dbReference>
<dbReference type="Proteomes" id="UP000585638">
    <property type="component" value="Unassembled WGS sequence"/>
</dbReference>
<evidence type="ECO:0000256" key="1">
    <source>
        <dbReference type="SAM" id="MobiDB-lite"/>
    </source>
</evidence>
<comment type="caution">
    <text evidence="2">The sequence shown here is derived from an EMBL/GenBank/DDBJ whole genome shotgun (WGS) entry which is preliminary data.</text>
</comment>
<protein>
    <submittedName>
        <fullName evidence="2">Uncharacterized protein</fullName>
    </submittedName>
</protein>
<dbReference type="AlphaFoldDB" id="A0A7W9KBF1"/>
<name>A0A7W9KBF1_9PSEU</name>
<proteinExistence type="predicted"/>